<dbReference type="InterPro" id="IPR001128">
    <property type="entry name" value="Cyt_P450"/>
</dbReference>
<dbReference type="InterPro" id="IPR036396">
    <property type="entry name" value="Cyt_P450_sf"/>
</dbReference>
<evidence type="ECO:0000313" key="7">
    <source>
        <dbReference type="Proteomes" id="UP000297716"/>
    </source>
</evidence>
<dbReference type="Gene3D" id="1.10.630.10">
    <property type="entry name" value="Cytochrome P450"/>
    <property type="match status" value="1"/>
</dbReference>
<protein>
    <submittedName>
        <fullName evidence="6">Uncharacterized protein</fullName>
    </submittedName>
</protein>
<dbReference type="Pfam" id="PF00067">
    <property type="entry name" value="p450"/>
    <property type="match status" value="1"/>
</dbReference>
<accession>A0A4Z0Z7G8</accession>
<keyword evidence="3" id="KW-0349">Heme</keyword>
<evidence type="ECO:0000256" key="4">
    <source>
        <dbReference type="ARBA" id="ARBA00022723"/>
    </source>
</evidence>
<dbReference type="GO" id="GO:0005506">
    <property type="term" value="F:iron ion binding"/>
    <property type="evidence" value="ECO:0007669"/>
    <property type="project" value="InterPro"/>
</dbReference>
<sequence length="133" mass="15530">MYPAAGLPLERIVPEPGMEIAGHYVKGGTIVGCSAWLIHRRTEIFGEDVDVYRPERWLVDESLPEAQREERERALLEMYKVVPSLLRRFEIRFKDASQEWKTVNAWFIKQQNFKTLFERRELILPEGQGGIKA</sequence>
<keyword evidence="4" id="KW-0479">Metal-binding</keyword>
<dbReference type="AlphaFoldDB" id="A0A4Z0Z7G8"/>
<evidence type="ECO:0000256" key="2">
    <source>
        <dbReference type="ARBA" id="ARBA00010617"/>
    </source>
</evidence>
<dbReference type="GO" id="GO:0004497">
    <property type="term" value="F:monooxygenase activity"/>
    <property type="evidence" value="ECO:0007669"/>
    <property type="project" value="InterPro"/>
</dbReference>
<comment type="similarity">
    <text evidence="2">Belongs to the cytochrome P450 family.</text>
</comment>
<dbReference type="OrthoDB" id="3934656at2759"/>
<evidence type="ECO:0000313" key="6">
    <source>
        <dbReference type="EMBL" id="TGJ88188.1"/>
    </source>
</evidence>
<reference evidence="6 7" key="1">
    <citation type="submission" date="2019-03" db="EMBL/GenBank/DDBJ databases">
        <title>Draft genome sequence of Xylaria hypoxylon DSM 108379, a ubiquitous saprotrophic-parasitic fungi on hardwood.</title>
        <authorList>
            <person name="Buettner E."/>
            <person name="Leonhardt S."/>
            <person name="Gebauer A.M."/>
            <person name="Liers C."/>
            <person name="Hofrichter M."/>
            <person name="Kellner H."/>
        </authorList>
    </citation>
    <scope>NUCLEOTIDE SEQUENCE [LARGE SCALE GENOMIC DNA]</scope>
    <source>
        <strain evidence="6 7">DSM 108379</strain>
    </source>
</reference>
<comment type="caution">
    <text evidence="6">The sequence shown here is derived from an EMBL/GenBank/DDBJ whole genome shotgun (WGS) entry which is preliminary data.</text>
</comment>
<dbReference type="GO" id="GO:0020037">
    <property type="term" value="F:heme binding"/>
    <property type="evidence" value="ECO:0007669"/>
    <property type="project" value="InterPro"/>
</dbReference>
<dbReference type="PANTHER" id="PTHR24305">
    <property type="entry name" value="CYTOCHROME P450"/>
    <property type="match status" value="1"/>
</dbReference>
<dbReference type="SUPFAM" id="SSF48264">
    <property type="entry name" value="Cytochrome P450"/>
    <property type="match status" value="1"/>
</dbReference>
<gene>
    <name evidence="6" type="ORF">E0Z10_g595</name>
</gene>
<comment type="cofactor">
    <cofactor evidence="1">
        <name>heme</name>
        <dbReference type="ChEBI" id="CHEBI:30413"/>
    </cofactor>
</comment>
<evidence type="ECO:0000256" key="5">
    <source>
        <dbReference type="ARBA" id="ARBA00023004"/>
    </source>
</evidence>
<dbReference type="GO" id="GO:0016705">
    <property type="term" value="F:oxidoreductase activity, acting on paired donors, with incorporation or reduction of molecular oxygen"/>
    <property type="evidence" value="ECO:0007669"/>
    <property type="project" value="InterPro"/>
</dbReference>
<evidence type="ECO:0000256" key="3">
    <source>
        <dbReference type="ARBA" id="ARBA00022617"/>
    </source>
</evidence>
<proteinExistence type="inferred from homology"/>
<dbReference type="EMBL" id="SKBN01000005">
    <property type="protein sequence ID" value="TGJ88188.1"/>
    <property type="molecule type" value="Genomic_DNA"/>
</dbReference>
<dbReference type="PANTHER" id="PTHR24305:SF232">
    <property type="entry name" value="P450, PUTATIVE (EUROFUNG)-RELATED"/>
    <property type="match status" value="1"/>
</dbReference>
<dbReference type="Proteomes" id="UP000297716">
    <property type="component" value="Unassembled WGS sequence"/>
</dbReference>
<keyword evidence="7" id="KW-1185">Reference proteome</keyword>
<dbReference type="InterPro" id="IPR050121">
    <property type="entry name" value="Cytochrome_P450_monoxygenase"/>
</dbReference>
<name>A0A4Z0Z7G8_9PEZI</name>
<keyword evidence="5" id="KW-0408">Iron</keyword>
<organism evidence="6 7">
    <name type="scientific">Xylaria hypoxylon</name>
    <dbReference type="NCBI Taxonomy" id="37992"/>
    <lineage>
        <taxon>Eukaryota</taxon>
        <taxon>Fungi</taxon>
        <taxon>Dikarya</taxon>
        <taxon>Ascomycota</taxon>
        <taxon>Pezizomycotina</taxon>
        <taxon>Sordariomycetes</taxon>
        <taxon>Xylariomycetidae</taxon>
        <taxon>Xylariales</taxon>
        <taxon>Xylariaceae</taxon>
        <taxon>Xylaria</taxon>
    </lineage>
</organism>
<dbReference type="STRING" id="37992.A0A4Z0Z7G8"/>
<evidence type="ECO:0000256" key="1">
    <source>
        <dbReference type="ARBA" id="ARBA00001971"/>
    </source>
</evidence>